<dbReference type="InterPro" id="IPR050295">
    <property type="entry name" value="Plant_2OG-oxidoreductases"/>
</dbReference>
<dbReference type="Pfam" id="PF14226">
    <property type="entry name" value="DIOX_N"/>
    <property type="match status" value="1"/>
</dbReference>
<evidence type="ECO:0000256" key="5">
    <source>
        <dbReference type="RuleBase" id="RU003682"/>
    </source>
</evidence>
<keyword evidence="7" id="KW-1185">Reference proteome</keyword>
<evidence type="ECO:0000256" key="2">
    <source>
        <dbReference type="ARBA" id="ARBA00022723"/>
    </source>
</evidence>
<dbReference type="AlphaFoldDB" id="A0A6P4AQM6"/>
<evidence type="ECO:0000256" key="4">
    <source>
        <dbReference type="ARBA" id="ARBA00023004"/>
    </source>
</evidence>
<evidence type="ECO:0000313" key="8">
    <source>
        <dbReference type="RefSeq" id="XP_015891362.3"/>
    </source>
</evidence>
<dbReference type="GeneID" id="107425829"/>
<dbReference type="GO" id="GO:0046872">
    <property type="term" value="F:metal ion binding"/>
    <property type="evidence" value="ECO:0007669"/>
    <property type="project" value="UniProtKB-KW"/>
</dbReference>
<dbReference type="InterPro" id="IPR026992">
    <property type="entry name" value="DIOX_N"/>
</dbReference>
<dbReference type="PROSITE" id="PS51471">
    <property type="entry name" value="FE2OG_OXY"/>
    <property type="match status" value="1"/>
</dbReference>
<dbReference type="GO" id="GO:0031418">
    <property type="term" value="F:L-ascorbic acid binding"/>
    <property type="evidence" value="ECO:0007669"/>
    <property type="project" value="UniProtKB-KW"/>
</dbReference>
<protein>
    <submittedName>
        <fullName evidence="8">Hyoscyamine 6-dioxygenase</fullName>
    </submittedName>
</protein>
<dbReference type="Proteomes" id="UP001652623">
    <property type="component" value="Chromosome 9"/>
</dbReference>
<name>A0A6P4AQM6_ZIZJJ</name>
<evidence type="ECO:0000259" key="6">
    <source>
        <dbReference type="PROSITE" id="PS51471"/>
    </source>
</evidence>
<feature type="domain" description="Fe2OG dioxygenase" evidence="6">
    <location>
        <begin position="188"/>
        <end position="287"/>
    </location>
</feature>
<reference evidence="8" key="1">
    <citation type="submission" date="2025-08" db="UniProtKB">
        <authorList>
            <consortium name="RefSeq"/>
        </authorList>
    </citation>
    <scope>IDENTIFICATION</scope>
    <source>
        <tissue evidence="8">Seedling</tissue>
    </source>
</reference>
<sequence>MMENLVSNWFDGGILPDSYVLPPEKRPGKLIFPVAKMIPVIDFENHDRRSTIHQILEACQDYGLFQVVNHGVPRDLMDETMNVMKKFHEMPTKDKASECSKDPERSCRFYTSSENYTSEKVHYWRDAVIHHCDPLDDYMQFWPENPTAYREVVGQFTIAVRKLASLILDLIGEGLGFNPGHFGGEYSKKPMLLVNHYPPCPDPSLTLGLAKHCDPSVITIILQGDVPGLQVFYDEEWFVVEPLAHAFVVNLGYILQIMSNGKLKGAVHRVVTSSTVARTTASLFIYPSEDSVIEPQTALVNASNPPLYRAFLYKHFSTKYISATADAKTVEQFILKTSTDDHDGHGDVDDNLDLTK</sequence>
<dbReference type="InterPro" id="IPR027443">
    <property type="entry name" value="IPNS-like_sf"/>
</dbReference>
<comment type="similarity">
    <text evidence="1 5">Belongs to the iron/ascorbate-dependent oxidoreductase family.</text>
</comment>
<accession>A0A6P4AQM6</accession>
<keyword evidence="5" id="KW-0560">Oxidoreductase</keyword>
<dbReference type="InterPro" id="IPR005123">
    <property type="entry name" value="Oxoglu/Fe-dep_dioxygenase_dom"/>
</dbReference>
<keyword evidence="4 5" id="KW-0408">Iron</keyword>
<dbReference type="RefSeq" id="XP_015891362.3">
    <property type="nucleotide sequence ID" value="XM_016035876.4"/>
</dbReference>
<dbReference type="InterPro" id="IPR044861">
    <property type="entry name" value="IPNS-like_FE2OG_OXY"/>
</dbReference>
<dbReference type="InParanoid" id="A0A6P4AQM6"/>
<dbReference type="KEGG" id="zju:107425829"/>
<evidence type="ECO:0000256" key="3">
    <source>
        <dbReference type="ARBA" id="ARBA00022896"/>
    </source>
</evidence>
<dbReference type="Pfam" id="PF03171">
    <property type="entry name" value="2OG-FeII_Oxy"/>
    <property type="match status" value="1"/>
</dbReference>
<proteinExistence type="inferred from homology"/>
<dbReference type="SUPFAM" id="SSF51197">
    <property type="entry name" value="Clavaminate synthase-like"/>
    <property type="match status" value="1"/>
</dbReference>
<dbReference type="Gene3D" id="2.60.120.330">
    <property type="entry name" value="B-lactam Antibiotic, Isopenicillin N Synthase, Chain"/>
    <property type="match status" value="1"/>
</dbReference>
<evidence type="ECO:0000256" key="1">
    <source>
        <dbReference type="ARBA" id="ARBA00008056"/>
    </source>
</evidence>
<gene>
    <name evidence="8" type="primary">LOC107425829</name>
</gene>
<evidence type="ECO:0000313" key="7">
    <source>
        <dbReference type="Proteomes" id="UP001652623"/>
    </source>
</evidence>
<dbReference type="GO" id="GO:0016491">
    <property type="term" value="F:oxidoreductase activity"/>
    <property type="evidence" value="ECO:0007669"/>
    <property type="project" value="UniProtKB-KW"/>
</dbReference>
<keyword evidence="2 5" id="KW-0479">Metal-binding</keyword>
<dbReference type="PANTHER" id="PTHR47991">
    <property type="entry name" value="OXOGLUTARATE/IRON-DEPENDENT DIOXYGENASE"/>
    <property type="match status" value="1"/>
</dbReference>
<keyword evidence="3" id="KW-0847">Vitamin C</keyword>
<organism evidence="7 8">
    <name type="scientific">Ziziphus jujuba</name>
    <name type="common">Chinese jujube</name>
    <name type="synonym">Ziziphus sativa</name>
    <dbReference type="NCBI Taxonomy" id="326968"/>
    <lineage>
        <taxon>Eukaryota</taxon>
        <taxon>Viridiplantae</taxon>
        <taxon>Streptophyta</taxon>
        <taxon>Embryophyta</taxon>
        <taxon>Tracheophyta</taxon>
        <taxon>Spermatophyta</taxon>
        <taxon>Magnoliopsida</taxon>
        <taxon>eudicotyledons</taxon>
        <taxon>Gunneridae</taxon>
        <taxon>Pentapetalae</taxon>
        <taxon>rosids</taxon>
        <taxon>fabids</taxon>
        <taxon>Rosales</taxon>
        <taxon>Rhamnaceae</taxon>
        <taxon>Paliureae</taxon>
        <taxon>Ziziphus</taxon>
    </lineage>
</organism>